<comment type="caution">
    <text evidence="4">The sequence shown here is derived from an EMBL/GenBank/DDBJ whole genome shotgun (WGS) entry which is preliminary data.</text>
</comment>
<evidence type="ECO:0000256" key="2">
    <source>
        <dbReference type="SAM" id="Phobius"/>
    </source>
</evidence>
<protein>
    <submittedName>
        <fullName evidence="4">DUF3099 domain-containing protein</fullName>
    </submittedName>
</protein>
<keyword evidence="5" id="KW-1185">Reference proteome</keyword>
<evidence type="ECO:0000313" key="4">
    <source>
        <dbReference type="EMBL" id="TFI00809.1"/>
    </source>
</evidence>
<sequence length="238" mass="24877">MPRLPPVTRTLRPVVCPSVVVFSAAMLGSSCILGRPVTGTFGDVVVHCAAGAGRPGAVRRRPSRRRTGPLYVAPGVRQWTPVRARFVCTDLREAVMAASAAEACGPAAIQSVTTAPQASSADREQRMRKYLIQMIIRTGCFIGAFFADGWLQIVLFAAAAVLPYVAVVGSNNARPYSPGTMQAPATQATALAAEPSEPTAPSTAQDVVVGEVVEDTPALPAGSWHRPEDSAQTKGPAA</sequence>
<accession>A0ABY2K573</accession>
<organism evidence="4 5">
    <name type="scientific">Micrococcus lylae</name>
    <dbReference type="NCBI Taxonomy" id="1273"/>
    <lineage>
        <taxon>Bacteria</taxon>
        <taxon>Bacillati</taxon>
        <taxon>Actinomycetota</taxon>
        <taxon>Actinomycetes</taxon>
        <taxon>Micrococcales</taxon>
        <taxon>Micrococcaceae</taxon>
        <taxon>Micrococcus</taxon>
    </lineage>
</organism>
<dbReference type="InterPro" id="IPR021449">
    <property type="entry name" value="DUF3099"/>
</dbReference>
<dbReference type="PROSITE" id="PS50056">
    <property type="entry name" value="TYR_PHOSPHATASE_2"/>
    <property type="match status" value="1"/>
</dbReference>
<keyword evidence="2" id="KW-1133">Transmembrane helix</keyword>
<feature type="region of interest" description="Disordered" evidence="1">
    <location>
        <begin position="187"/>
        <end position="238"/>
    </location>
</feature>
<feature type="transmembrane region" description="Helical" evidence="2">
    <location>
        <begin position="153"/>
        <end position="173"/>
    </location>
</feature>
<evidence type="ECO:0000259" key="3">
    <source>
        <dbReference type="PROSITE" id="PS50056"/>
    </source>
</evidence>
<evidence type="ECO:0000313" key="5">
    <source>
        <dbReference type="Proteomes" id="UP000297477"/>
    </source>
</evidence>
<feature type="domain" description="Tyrosine specific protein phosphatases" evidence="3">
    <location>
        <begin position="34"/>
        <end position="58"/>
    </location>
</feature>
<evidence type="ECO:0000256" key="1">
    <source>
        <dbReference type="SAM" id="MobiDB-lite"/>
    </source>
</evidence>
<dbReference type="InterPro" id="IPR000387">
    <property type="entry name" value="Tyr_Pase_dom"/>
</dbReference>
<dbReference type="EMBL" id="SPKT01000003">
    <property type="protein sequence ID" value="TFI00809.1"/>
    <property type="molecule type" value="Genomic_DNA"/>
</dbReference>
<reference evidence="4 5" key="1">
    <citation type="submission" date="2019-03" db="EMBL/GenBank/DDBJ databases">
        <title>Reclassification of Micrococcus aloeverae and Micrococcus yunnanensis as later heterotypic synonyms of Micrococcus luteus.</title>
        <authorList>
            <person name="Huang C.-H."/>
        </authorList>
    </citation>
    <scope>NUCLEOTIDE SEQUENCE [LARGE SCALE GENOMIC DNA]</scope>
    <source>
        <strain evidence="4 5">BCRC 12151</strain>
    </source>
</reference>
<name>A0ABY2K573_9MICC</name>
<feature type="transmembrane region" description="Helical" evidence="2">
    <location>
        <begin position="130"/>
        <end position="147"/>
    </location>
</feature>
<dbReference type="Pfam" id="PF11298">
    <property type="entry name" value="DUF3099"/>
    <property type="match status" value="1"/>
</dbReference>
<keyword evidence="2" id="KW-0472">Membrane</keyword>
<proteinExistence type="predicted"/>
<dbReference type="PROSITE" id="PS51257">
    <property type="entry name" value="PROKAR_LIPOPROTEIN"/>
    <property type="match status" value="1"/>
</dbReference>
<gene>
    <name evidence="4" type="ORF">E4A49_02145</name>
</gene>
<keyword evidence="2" id="KW-0812">Transmembrane</keyword>
<dbReference type="Proteomes" id="UP000297477">
    <property type="component" value="Unassembled WGS sequence"/>
</dbReference>